<keyword evidence="8" id="KW-0275">Fatty acid biosynthesis</keyword>
<evidence type="ECO:0000256" key="1">
    <source>
        <dbReference type="ARBA" id="ARBA00005189"/>
    </source>
</evidence>
<dbReference type="PANTHER" id="PTHR34069">
    <property type="entry name" value="3-OXOACYL-[ACYL-CARRIER-PROTEIN] SYNTHASE 3"/>
    <property type="match status" value="1"/>
</dbReference>
<evidence type="ECO:0000259" key="11">
    <source>
        <dbReference type="Pfam" id="PF08545"/>
    </source>
</evidence>
<evidence type="ECO:0000256" key="3">
    <source>
        <dbReference type="ARBA" id="ARBA00022490"/>
    </source>
</evidence>
<dbReference type="CDD" id="cd00830">
    <property type="entry name" value="KAS_III"/>
    <property type="match status" value="1"/>
</dbReference>
<feature type="domain" description="Beta-ketoacyl-[acyl-carrier-protein] synthase III C-terminal" evidence="10">
    <location>
        <begin position="245"/>
        <end position="331"/>
    </location>
</feature>
<dbReference type="Pfam" id="PF08541">
    <property type="entry name" value="ACP_syn_III_C"/>
    <property type="match status" value="1"/>
</dbReference>
<name>A0ABV8HHV8_9ACTN</name>
<comment type="pathway">
    <text evidence="1">Lipid metabolism.</text>
</comment>
<keyword evidence="4" id="KW-0444">Lipid biosynthesis</keyword>
<evidence type="ECO:0000256" key="8">
    <source>
        <dbReference type="ARBA" id="ARBA00023160"/>
    </source>
</evidence>
<dbReference type="EMBL" id="JBHSBB010000008">
    <property type="protein sequence ID" value="MFC4031643.1"/>
    <property type="molecule type" value="Genomic_DNA"/>
</dbReference>
<dbReference type="InterPro" id="IPR013751">
    <property type="entry name" value="ACP_syn_III_N"/>
</dbReference>
<keyword evidence="3" id="KW-0963">Cytoplasm</keyword>
<evidence type="ECO:0000256" key="6">
    <source>
        <dbReference type="ARBA" id="ARBA00022832"/>
    </source>
</evidence>
<dbReference type="InterPro" id="IPR013747">
    <property type="entry name" value="ACP_syn_III_C"/>
</dbReference>
<evidence type="ECO:0000256" key="4">
    <source>
        <dbReference type="ARBA" id="ARBA00022516"/>
    </source>
</evidence>
<gene>
    <name evidence="12" type="ORF">ACFO3J_09150</name>
</gene>
<feature type="domain" description="Beta-ketoacyl-[acyl-carrier-protein] synthase III N-terminal" evidence="11">
    <location>
        <begin position="116"/>
        <end position="193"/>
    </location>
</feature>
<evidence type="ECO:0000256" key="2">
    <source>
        <dbReference type="ARBA" id="ARBA00008642"/>
    </source>
</evidence>
<proteinExistence type="inferred from homology"/>
<keyword evidence="6" id="KW-0276">Fatty acid metabolism</keyword>
<keyword evidence="5 12" id="KW-0808">Transferase</keyword>
<dbReference type="Pfam" id="PF08545">
    <property type="entry name" value="ACP_syn_III"/>
    <property type="match status" value="1"/>
</dbReference>
<dbReference type="InterPro" id="IPR004655">
    <property type="entry name" value="FabH"/>
</dbReference>
<dbReference type="Proteomes" id="UP001595765">
    <property type="component" value="Unassembled WGS sequence"/>
</dbReference>
<dbReference type="RefSeq" id="WP_386427939.1">
    <property type="nucleotide sequence ID" value="NZ_JBHSBB010000008.1"/>
</dbReference>
<dbReference type="NCBIfam" id="TIGR00747">
    <property type="entry name" value="fabH"/>
    <property type="match status" value="1"/>
</dbReference>
<evidence type="ECO:0000256" key="9">
    <source>
        <dbReference type="ARBA" id="ARBA00023315"/>
    </source>
</evidence>
<evidence type="ECO:0000313" key="12">
    <source>
        <dbReference type="EMBL" id="MFC4031643.1"/>
    </source>
</evidence>
<evidence type="ECO:0000259" key="10">
    <source>
        <dbReference type="Pfam" id="PF08541"/>
    </source>
</evidence>
<dbReference type="SUPFAM" id="SSF53901">
    <property type="entry name" value="Thiolase-like"/>
    <property type="match status" value="1"/>
</dbReference>
<reference evidence="13" key="1">
    <citation type="journal article" date="2019" name="Int. J. Syst. Evol. Microbiol.">
        <title>The Global Catalogue of Microorganisms (GCM) 10K type strain sequencing project: providing services to taxonomists for standard genome sequencing and annotation.</title>
        <authorList>
            <consortium name="The Broad Institute Genomics Platform"/>
            <consortium name="The Broad Institute Genome Sequencing Center for Infectious Disease"/>
            <person name="Wu L."/>
            <person name="Ma J."/>
        </authorList>
    </citation>
    <scope>NUCLEOTIDE SEQUENCE [LARGE SCALE GENOMIC DNA]</scope>
    <source>
        <strain evidence="13">CGMCC 4.7237</strain>
    </source>
</reference>
<sequence length="334" mass="34460">MPQQIKVAEGGHSAILGVGGYRPRRAVANDELCRRIDSTDEWIVSHSGIRERRFAAPDETLPAMASAAAGKALAHAGVQPSAVDLLLVASMSNLVQTPPLAAVVAHDIGARQAAAMDLSAACAGFCHALAVASDAVRAGSARHVLVIGAERMTDIVDPADRTIAFLFADGAGAVVVGPSDTPGIGPVVRRADGAFAGALRMTAGWDSFAADPAAAGRPWMRMDGRRVFRWAMDEVAPAARRALTVAGIPAAELGVFVPHQANLRMIDLMAERLGLTDRTEVARDVVVSGNTSAASVPLALEAMLDSGRARGGQSALLLGFGAGLNFAGQVVLLP</sequence>
<dbReference type="NCBIfam" id="NF006829">
    <property type="entry name" value="PRK09352.1"/>
    <property type="match status" value="1"/>
</dbReference>
<organism evidence="12 13">
    <name type="scientific">Streptomyces polygonati</name>
    <dbReference type="NCBI Taxonomy" id="1617087"/>
    <lineage>
        <taxon>Bacteria</taxon>
        <taxon>Bacillati</taxon>
        <taxon>Actinomycetota</taxon>
        <taxon>Actinomycetes</taxon>
        <taxon>Kitasatosporales</taxon>
        <taxon>Streptomycetaceae</taxon>
        <taxon>Streptomyces</taxon>
    </lineage>
</organism>
<keyword evidence="7" id="KW-0443">Lipid metabolism</keyword>
<protein>
    <submittedName>
        <fullName evidence="12">Beta-ketoacyl-ACP synthase 3</fullName>
        <ecNumber evidence="12">2.3.1.180</ecNumber>
    </submittedName>
</protein>
<accession>A0ABV8HHV8</accession>
<evidence type="ECO:0000256" key="5">
    <source>
        <dbReference type="ARBA" id="ARBA00022679"/>
    </source>
</evidence>
<dbReference type="Gene3D" id="3.40.47.10">
    <property type="match status" value="2"/>
</dbReference>
<dbReference type="InterPro" id="IPR016039">
    <property type="entry name" value="Thiolase-like"/>
</dbReference>
<comment type="similarity">
    <text evidence="2">Belongs to the thiolase-like superfamily. FabH family.</text>
</comment>
<dbReference type="PANTHER" id="PTHR34069:SF2">
    <property type="entry name" value="BETA-KETOACYL-[ACYL-CARRIER-PROTEIN] SYNTHASE III"/>
    <property type="match status" value="1"/>
</dbReference>
<evidence type="ECO:0000313" key="13">
    <source>
        <dbReference type="Proteomes" id="UP001595765"/>
    </source>
</evidence>
<dbReference type="GO" id="GO:0033818">
    <property type="term" value="F:beta-ketoacyl-acyl-carrier-protein synthase III activity"/>
    <property type="evidence" value="ECO:0007669"/>
    <property type="project" value="UniProtKB-EC"/>
</dbReference>
<keyword evidence="13" id="KW-1185">Reference proteome</keyword>
<comment type="caution">
    <text evidence="12">The sequence shown here is derived from an EMBL/GenBank/DDBJ whole genome shotgun (WGS) entry which is preliminary data.</text>
</comment>
<keyword evidence="9 12" id="KW-0012">Acyltransferase</keyword>
<dbReference type="EC" id="2.3.1.180" evidence="12"/>
<evidence type="ECO:0000256" key="7">
    <source>
        <dbReference type="ARBA" id="ARBA00023098"/>
    </source>
</evidence>